<reference evidence="3" key="1">
    <citation type="submission" date="2016-10" db="EMBL/GenBank/DDBJ databases">
        <authorList>
            <person name="Varghese N."/>
            <person name="Submissions S."/>
        </authorList>
    </citation>
    <scope>NUCLEOTIDE SEQUENCE [LARGE SCALE GENOMIC DNA]</scope>
    <source>
        <strain evidence="3">CGMCC 4.3516</strain>
    </source>
</reference>
<dbReference type="InterPro" id="IPR010985">
    <property type="entry name" value="Ribbon_hlx_hlx"/>
</dbReference>
<dbReference type="InterPro" id="IPR053853">
    <property type="entry name" value="FitA-like_RHH"/>
</dbReference>
<sequence length="78" mass="8766">MTDLSVREVSEETLSALKVRAAAKRQSLQAYIRDLLDREAYALSIEQAAREADRLASRANVTTDDVLTAIEDMRQARQ</sequence>
<dbReference type="EMBL" id="FNAD01000004">
    <property type="protein sequence ID" value="SDD49095.1"/>
    <property type="molecule type" value="Genomic_DNA"/>
</dbReference>
<dbReference type="SUPFAM" id="SSF47598">
    <property type="entry name" value="Ribbon-helix-helix"/>
    <property type="match status" value="1"/>
</dbReference>
<evidence type="ECO:0000259" key="1">
    <source>
        <dbReference type="Pfam" id="PF22513"/>
    </source>
</evidence>
<dbReference type="AlphaFoldDB" id="A0A1G6V8D8"/>
<dbReference type="Proteomes" id="UP000198949">
    <property type="component" value="Unassembled WGS sequence"/>
</dbReference>
<dbReference type="OrthoDB" id="7107936at2"/>
<dbReference type="RefSeq" id="WP_091032334.1">
    <property type="nucleotide sequence ID" value="NZ_FNAD01000004.1"/>
</dbReference>
<accession>A0A1G6V8D8</accession>
<dbReference type="GO" id="GO:0006355">
    <property type="term" value="P:regulation of DNA-templated transcription"/>
    <property type="evidence" value="ECO:0007669"/>
    <property type="project" value="InterPro"/>
</dbReference>
<name>A0A1G6V8D8_9ACTN</name>
<proteinExistence type="predicted"/>
<organism evidence="2 3">
    <name type="scientific">Glycomyces harbinensis</name>
    <dbReference type="NCBI Taxonomy" id="58114"/>
    <lineage>
        <taxon>Bacteria</taxon>
        <taxon>Bacillati</taxon>
        <taxon>Actinomycetota</taxon>
        <taxon>Actinomycetes</taxon>
        <taxon>Glycomycetales</taxon>
        <taxon>Glycomycetaceae</taxon>
        <taxon>Glycomyces</taxon>
    </lineage>
</organism>
<evidence type="ECO:0000313" key="3">
    <source>
        <dbReference type="Proteomes" id="UP000198949"/>
    </source>
</evidence>
<protein>
    <recommendedName>
        <fullName evidence="1">Antitoxin FitA-like ribbon-helix-helix domain-containing protein</fullName>
    </recommendedName>
</protein>
<keyword evidence="3" id="KW-1185">Reference proteome</keyword>
<dbReference type="STRING" id="58114.SAMN05216270_104229"/>
<gene>
    <name evidence="2" type="ORF">SAMN05216270_104229</name>
</gene>
<feature type="domain" description="Antitoxin FitA-like ribbon-helix-helix" evidence="1">
    <location>
        <begin position="4"/>
        <end position="39"/>
    </location>
</feature>
<dbReference type="Pfam" id="PF22513">
    <property type="entry name" value="FitA-like_RHH"/>
    <property type="match status" value="1"/>
</dbReference>
<evidence type="ECO:0000313" key="2">
    <source>
        <dbReference type="EMBL" id="SDD49095.1"/>
    </source>
</evidence>